<feature type="compositionally biased region" description="Basic and acidic residues" evidence="9">
    <location>
        <begin position="343"/>
        <end position="359"/>
    </location>
</feature>
<gene>
    <name evidence="13" type="primary">LOC116950602</name>
</gene>
<dbReference type="GO" id="GO:0050291">
    <property type="term" value="F:sphingosine N-acyltransferase activity"/>
    <property type="evidence" value="ECO:0007669"/>
    <property type="project" value="InterPro"/>
</dbReference>
<sequence length="373" mass="41527">MAAAGGDGGAGGSGLLADYAEAAVAVYSRMRREWSDCSDCGAALAARTLRDTATFGRRDALIVVVLALAWITARILATSHVFKPLAAKLRLRPQDVAKFPENAWKLVFYLGAWLYSGYLLFMRDYNFFSQPLSAFAGWYVGMEVPSDIHLAYMLQGSFYLHSVYGTLCLDTWRRDSPVMILHHIITLSLIGFSYAFRFHNIGLLVLFLHDTSDFLLEFTKVNVYLRHRGGGSERQRWVHARIADLGCAAFGSSWFVCRLYWFPLKVVHTTAVTVLAIIPGLPFYFLFNSLLIILTGMNVYWFSFIVAFVAKVLTGQMKEVDDLREFDVAERVSTGPEGGAAKQGERRSRAKRGEGKGEAQENGLQSGGGKKQQ</sequence>
<reference evidence="13" key="1">
    <citation type="submission" date="2025-08" db="UniProtKB">
        <authorList>
            <consortium name="RefSeq"/>
        </authorList>
    </citation>
    <scope>IDENTIFICATION</scope>
    <source>
        <tissue evidence="13">Sperm</tissue>
    </source>
</reference>
<dbReference type="PROSITE" id="PS50922">
    <property type="entry name" value="TLC"/>
    <property type="match status" value="1"/>
</dbReference>
<dbReference type="GO" id="GO:0046513">
    <property type="term" value="P:ceramide biosynthetic process"/>
    <property type="evidence" value="ECO:0007669"/>
    <property type="project" value="InterPro"/>
</dbReference>
<dbReference type="AlphaFoldDB" id="A0AAJ7TUK1"/>
<evidence type="ECO:0000256" key="5">
    <source>
        <dbReference type="ARBA" id="ARBA00022989"/>
    </source>
</evidence>
<name>A0AAJ7TUK1_PETMA</name>
<comment type="catalytic activity">
    <reaction evidence="7">
        <text>sphinganine + octadecanoyl-CoA = N-(octadecanoyl)-sphinganine + CoA + H(+)</text>
        <dbReference type="Rhea" id="RHEA:36547"/>
        <dbReference type="ChEBI" id="CHEBI:15378"/>
        <dbReference type="ChEBI" id="CHEBI:57287"/>
        <dbReference type="ChEBI" id="CHEBI:57394"/>
        <dbReference type="ChEBI" id="CHEBI:57817"/>
        <dbReference type="ChEBI" id="CHEBI:67033"/>
    </reaction>
    <physiologicalReaction direction="left-to-right" evidence="7">
        <dbReference type="Rhea" id="RHEA:36548"/>
    </physiologicalReaction>
</comment>
<feature type="transmembrane region" description="Helical" evidence="10">
    <location>
        <begin position="103"/>
        <end position="121"/>
    </location>
</feature>
<evidence type="ECO:0000313" key="12">
    <source>
        <dbReference type="Proteomes" id="UP001318040"/>
    </source>
</evidence>
<dbReference type="Proteomes" id="UP001318040">
    <property type="component" value="Chromosome 40"/>
</dbReference>
<comment type="pathway">
    <text evidence="2">Lipid metabolism; sphingolipid metabolism.</text>
</comment>
<organism evidence="12 13">
    <name type="scientific">Petromyzon marinus</name>
    <name type="common">Sea lamprey</name>
    <dbReference type="NCBI Taxonomy" id="7757"/>
    <lineage>
        <taxon>Eukaryota</taxon>
        <taxon>Metazoa</taxon>
        <taxon>Chordata</taxon>
        <taxon>Craniata</taxon>
        <taxon>Vertebrata</taxon>
        <taxon>Cyclostomata</taxon>
        <taxon>Hyperoartia</taxon>
        <taxon>Petromyzontiformes</taxon>
        <taxon>Petromyzontidae</taxon>
        <taxon>Petromyzon</taxon>
    </lineage>
</organism>
<keyword evidence="5 10" id="KW-1133">Transmembrane helix</keyword>
<dbReference type="GO" id="GO:0016020">
    <property type="term" value="C:membrane"/>
    <property type="evidence" value="ECO:0007669"/>
    <property type="project" value="UniProtKB-SubCell"/>
</dbReference>
<dbReference type="InterPro" id="IPR006634">
    <property type="entry name" value="TLC-dom"/>
</dbReference>
<feature type="region of interest" description="Disordered" evidence="9">
    <location>
        <begin position="331"/>
        <end position="373"/>
    </location>
</feature>
<comment type="subcellular location">
    <subcellularLocation>
        <location evidence="1">Membrane</location>
        <topology evidence="1">Multi-pass membrane protein</topology>
    </subcellularLocation>
</comment>
<evidence type="ECO:0000256" key="1">
    <source>
        <dbReference type="ARBA" id="ARBA00004141"/>
    </source>
</evidence>
<dbReference type="GeneID" id="116950602"/>
<evidence type="ECO:0000256" key="6">
    <source>
        <dbReference type="ARBA" id="ARBA00023136"/>
    </source>
</evidence>
<evidence type="ECO:0000256" key="3">
    <source>
        <dbReference type="ARBA" id="ARBA00004991"/>
    </source>
</evidence>
<dbReference type="PANTHER" id="PTHR12560">
    <property type="entry name" value="LONGEVITY ASSURANCE FACTOR 1 LAG1"/>
    <property type="match status" value="1"/>
</dbReference>
<evidence type="ECO:0000313" key="13">
    <source>
        <dbReference type="RefSeq" id="XP_032824398.1"/>
    </source>
</evidence>
<keyword evidence="6 8" id="KW-0472">Membrane</keyword>
<feature type="transmembrane region" description="Helical" evidence="10">
    <location>
        <begin position="281"/>
        <end position="309"/>
    </location>
</feature>
<evidence type="ECO:0000256" key="9">
    <source>
        <dbReference type="SAM" id="MobiDB-lite"/>
    </source>
</evidence>
<evidence type="ECO:0000256" key="8">
    <source>
        <dbReference type="PROSITE-ProRule" id="PRU00205"/>
    </source>
</evidence>
<dbReference type="InterPro" id="IPR016439">
    <property type="entry name" value="Lag1/Lac1-like"/>
</dbReference>
<evidence type="ECO:0000256" key="7">
    <source>
        <dbReference type="ARBA" id="ARBA00049036"/>
    </source>
</evidence>
<proteinExistence type="predicted"/>
<keyword evidence="12" id="KW-1185">Reference proteome</keyword>
<accession>A0AAJ7TUK1</accession>
<comment type="pathway">
    <text evidence="3">Sphingolipid metabolism.</text>
</comment>
<feature type="domain" description="TLC" evidence="11">
    <location>
        <begin position="97"/>
        <end position="314"/>
    </location>
</feature>
<feature type="transmembrane region" description="Helical" evidence="10">
    <location>
        <begin position="60"/>
        <end position="82"/>
    </location>
</feature>
<dbReference type="Pfam" id="PF03798">
    <property type="entry name" value="TRAM_LAG1_CLN8"/>
    <property type="match status" value="1"/>
</dbReference>
<evidence type="ECO:0000256" key="2">
    <source>
        <dbReference type="ARBA" id="ARBA00004760"/>
    </source>
</evidence>
<dbReference type="RefSeq" id="XP_032824398.1">
    <property type="nucleotide sequence ID" value="XM_032968507.1"/>
</dbReference>
<dbReference type="KEGG" id="pmrn:116950602"/>
<feature type="transmembrane region" description="Helical" evidence="10">
    <location>
        <begin position="179"/>
        <end position="196"/>
    </location>
</feature>
<protein>
    <submittedName>
        <fullName evidence="13">Ceramide synthase 1-like</fullName>
    </submittedName>
</protein>
<dbReference type="PANTHER" id="PTHR12560:SF58">
    <property type="entry name" value="CERAMIDE SYNTHASE 1"/>
    <property type="match status" value="1"/>
</dbReference>
<keyword evidence="4 8" id="KW-0812">Transmembrane</keyword>
<dbReference type="SMART" id="SM00724">
    <property type="entry name" value="TLC"/>
    <property type="match status" value="1"/>
</dbReference>
<evidence type="ECO:0000259" key="11">
    <source>
        <dbReference type="PROSITE" id="PS50922"/>
    </source>
</evidence>
<evidence type="ECO:0000256" key="10">
    <source>
        <dbReference type="SAM" id="Phobius"/>
    </source>
</evidence>
<evidence type="ECO:0000256" key="4">
    <source>
        <dbReference type="ARBA" id="ARBA00022692"/>
    </source>
</evidence>